<dbReference type="Gene3D" id="3.30.160.40">
    <property type="entry name" value="Porphobilinogen deaminase, C-terminal domain"/>
    <property type="match status" value="1"/>
</dbReference>
<dbReference type="Gene3D" id="3.40.190.10">
    <property type="entry name" value="Periplasmic binding protein-like II"/>
    <property type="match status" value="2"/>
</dbReference>
<dbReference type="CDD" id="cd06578">
    <property type="entry name" value="HemD"/>
    <property type="match status" value="1"/>
</dbReference>
<feature type="domain" description="Tetrapyrrole biosynthesis uroporphyrinogen III synthase" evidence="7">
    <location>
        <begin position="352"/>
        <end position="517"/>
    </location>
</feature>
<dbReference type="PANTHER" id="PTHR11557:SF0">
    <property type="entry name" value="PORPHOBILINOGEN DEAMINASE"/>
    <property type="match status" value="1"/>
</dbReference>
<evidence type="ECO:0000256" key="1">
    <source>
        <dbReference type="ARBA" id="ARBA00001916"/>
    </source>
</evidence>
<dbReference type="EMBL" id="UOEL01000146">
    <property type="protein sequence ID" value="VAW17877.1"/>
    <property type="molecule type" value="Genomic_DNA"/>
</dbReference>
<evidence type="ECO:0000259" key="8">
    <source>
        <dbReference type="Pfam" id="PF03900"/>
    </source>
</evidence>
<gene>
    <name evidence="9" type="ORF">MNBD_BACTEROID03-2076</name>
</gene>
<organism evidence="9">
    <name type="scientific">hydrothermal vent metagenome</name>
    <dbReference type="NCBI Taxonomy" id="652676"/>
    <lineage>
        <taxon>unclassified sequences</taxon>
        <taxon>metagenomes</taxon>
        <taxon>ecological metagenomes</taxon>
    </lineage>
</organism>
<dbReference type="GO" id="GO:0004418">
    <property type="term" value="F:hydroxymethylbilane synthase activity"/>
    <property type="evidence" value="ECO:0007669"/>
    <property type="project" value="UniProtKB-EC"/>
</dbReference>
<dbReference type="Gene3D" id="3.40.50.10090">
    <property type="match status" value="2"/>
</dbReference>
<dbReference type="InterPro" id="IPR022418">
    <property type="entry name" value="Porphobilinogen_deaminase_C"/>
</dbReference>
<dbReference type="GO" id="GO:0004852">
    <property type="term" value="F:uroporphyrinogen-III synthase activity"/>
    <property type="evidence" value="ECO:0007669"/>
    <property type="project" value="InterPro"/>
</dbReference>
<sequence length="527" mass="58805">MSKVIRIGTRDSELALWQANTVKDKLEALGHQTELISIKSTGDLILDKPLYELGVTGIFTKTLDVAMLKGDIDIAVHSMKDVPTVLPKGIVQAAVLERANYLDILAFKNNEEFLAEREAIIATGSLRRKAQWLNRYPTHTVTDLRGNINSRYEKLKNSNWNGAIFAAAGMDRIGLEPENTIGLTWMMPAPAQGAIMIVALEKDEFIKEACAELNHERTEICTALERDFLRILEGGCTAPIGALAYINNEDVVTLKGILLTVDGSKKLEAEFNARLGQHSDLSRNCADSILSRGGKRLMSESQEVEQRTTIFSTKKLTPEQQQSFHDKIRVASDDFVKISPSRIPPSILKNPIKNVVLTSKNAVESLLTIATANELQFENIYCVGRKTKRLIENKIGKVAHFENNAKELANYLVEYIEGTELTYFCSNIRLDELPDILNENNITVIEVEAYKTKHDAVEVDKSVKGIMFYSPSTVQSYLLQNKADKIAYCIGETTATEARKHFSDVRVAKIPDIEGLIDLVNSDYKNL</sequence>
<dbReference type="InterPro" id="IPR036108">
    <property type="entry name" value="4pyrrol_syn_uPrphyn_synt_sf"/>
</dbReference>
<keyword evidence="5" id="KW-0627">Porphyrin biosynthesis</keyword>
<dbReference type="InterPro" id="IPR036803">
    <property type="entry name" value="Porphobilinogen_deaminase_C_sf"/>
</dbReference>
<dbReference type="CDD" id="cd13647">
    <property type="entry name" value="PBP2_PBGD_2"/>
    <property type="match status" value="1"/>
</dbReference>
<dbReference type="AlphaFoldDB" id="A0A3B0TWR8"/>
<dbReference type="InterPro" id="IPR003754">
    <property type="entry name" value="4pyrrol_synth_uPrphyn_synth"/>
</dbReference>
<reference evidence="9" key="1">
    <citation type="submission" date="2018-06" db="EMBL/GenBank/DDBJ databases">
        <authorList>
            <person name="Zhirakovskaya E."/>
        </authorList>
    </citation>
    <scope>NUCLEOTIDE SEQUENCE</scope>
</reference>
<dbReference type="Pfam" id="PF02602">
    <property type="entry name" value="HEM4"/>
    <property type="match status" value="1"/>
</dbReference>
<dbReference type="GO" id="GO:0005737">
    <property type="term" value="C:cytoplasm"/>
    <property type="evidence" value="ECO:0007669"/>
    <property type="project" value="TreeGrafter"/>
</dbReference>
<evidence type="ECO:0000256" key="2">
    <source>
        <dbReference type="ARBA" id="ARBA00005638"/>
    </source>
</evidence>
<evidence type="ECO:0000256" key="4">
    <source>
        <dbReference type="ARBA" id="ARBA00022679"/>
    </source>
</evidence>
<proteinExistence type="inferred from homology"/>
<evidence type="ECO:0000259" key="6">
    <source>
        <dbReference type="Pfam" id="PF01379"/>
    </source>
</evidence>
<dbReference type="NCBIfam" id="TIGR00212">
    <property type="entry name" value="hemC"/>
    <property type="match status" value="1"/>
</dbReference>
<comment type="similarity">
    <text evidence="2">Belongs to the HMBS family.</text>
</comment>
<dbReference type="EC" id="2.5.1.61" evidence="3"/>
<evidence type="ECO:0000313" key="9">
    <source>
        <dbReference type="EMBL" id="VAW17877.1"/>
    </source>
</evidence>
<dbReference type="SUPFAM" id="SSF69618">
    <property type="entry name" value="HemD-like"/>
    <property type="match status" value="1"/>
</dbReference>
<dbReference type="InterPro" id="IPR000860">
    <property type="entry name" value="HemC"/>
</dbReference>
<dbReference type="PANTHER" id="PTHR11557">
    <property type="entry name" value="PORPHOBILINOGEN DEAMINASE"/>
    <property type="match status" value="1"/>
</dbReference>
<name>A0A3B0TWR8_9ZZZZ</name>
<keyword evidence="4 9" id="KW-0808">Transferase</keyword>
<dbReference type="PROSITE" id="PS00533">
    <property type="entry name" value="PORPHOBILINOGEN_DEAM"/>
    <property type="match status" value="1"/>
</dbReference>
<comment type="cofactor">
    <cofactor evidence="1">
        <name>dipyrromethane</name>
        <dbReference type="ChEBI" id="CHEBI:60342"/>
    </cofactor>
</comment>
<dbReference type="PRINTS" id="PR00151">
    <property type="entry name" value="PORPHBDMNASE"/>
</dbReference>
<feature type="domain" description="Porphobilinogen deaminase C-terminal" evidence="8">
    <location>
        <begin position="221"/>
        <end position="289"/>
    </location>
</feature>
<keyword evidence="9" id="KW-0456">Lyase</keyword>
<dbReference type="GO" id="GO:0006783">
    <property type="term" value="P:heme biosynthetic process"/>
    <property type="evidence" value="ECO:0007669"/>
    <property type="project" value="TreeGrafter"/>
</dbReference>
<feature type="domain" description="Porphobilinogen deaminase N-terminal" evidence="6">
    <location>
        <begin position="5"/>
        <end position="207"/>
    </location>
</feature>
<accession>A0A3B0TWR8</accession>
<evidence type="ECO:0000256" key="5">
    <source>
        <dbReference type="ARBA" id="ARBA00023244"/>
    </source>
</evidence>
<dbReference type="SUPFAM" id="SSF54782">
    <property type="entry name" value="Porphobilinogen deaminase (hydroxymethylbilane synthase), C-terminal domain"/>
    <property type="match status" value="1"/>
</dbReference>
<dbReference type="Pfam" id="PF01379">
    <property type="entry name" value="Porphobil_deam"/>
    <property type="match status" value="1"/>
</dbReference>
<evidence type="ECO:0000256" key="3">
    <source>
        <dbReference type="ARBA" id="ARBA00012655"/>
    </source>
</evidence>
<dbReference type="Pfam" id="PF03900">
    <property type="entry name" value="Porphobil_deamC"/>
    <property type="match status" value="1"/>
</dbReference>
<dbReference type="InterPro" id="IPR022419">
    <property type="entry name" value="Porphobilin_deaminase_cofac_BS"/>
</dbReference>
<protein>
    <recommendedName>
        <fullName evidence="3">hydroxymethylbilane synthase</fullName>
        <ecNumber evidence="3">2.5.1.61</ecNumber>
    </recommendedName>
</protein>
<dbReference type="SUPFAM" id="SSF53850">
    <property type="entry name" value="Periplasmic binding protein-like II"/>
    <property type="match status" value="1"/>
</dbReference>
<dbReference type="InterPro" id="IPR022417">
    <property type="entry name" value="Porphobilin_deaminase_N"/>
</dbReference>
<evidence type="ECO:0000259" key="7">
    <source>
        <dbReference type="Pfam" id="PF02602"/>
    </source>
</evidence>